<dbReference type="OrthoDB" id="9802676at2"/>
<dbReference type="InterPro" id="IPR002125">
    <property type="entry name" value="CMP_dCMP_dom"/>
</dbReference>
<dbReference type="EMBL" id="CP042265">
    <property type="protein sequence ID" value="QDY71729.1"/>
    <property type="molecule type" value="Genomic_DNA"/>
</dbReference>
<dbReference type="GO" id="GO:0002100">
    <property type="term" value="P:tRNA wobble adenosine to inosine editing"/>
    <property type="evidence" value="ECO:0007669"/>
    <property type="project" value="TreeGrafter"/>
</dbReference>
<dbReference type="AlphaFoldDB" id="A0A5B8IBS5"/>
<dbReference type="Proteomes" id="UP000318483">
    <property type="component" value="Plasmid unnamed4"/>
</dbReference>
<dbReference type="PANTHER" id="PTHR11079">
    <property type="entry name" value="CYTOSINE DEAMINASE FAMILY MEMBER"/>
    <property type="match status" value="1"/>
</dbReference>
<dbReference type="CDD" id="cd01285">
    <property type="entry name" value="nucleoside_deaminase"/>
    <property type="match status" value="1"/>
</dbReference>
<evidence type="ECO:0000313" key="3">
    <source>
        <dbReference type="Proteomes" id="UP000318483"/>
    </source>
</evidence>
<dbReference type="SUPFAM" id="SSF53927">
    <property type="entry name" value="Cytidine deaminase-like"/>
    <property type="match status" value="1"/>
</dbReference>
<dbReference type="PROSITE" id="PS51747">
    <property type="entry name" value="CYT_DCMP_DEAMINASES_2"/>
    <property type="match status" value="1"/>
</dbReference>
<geneLocation type="plasmid" evidence="2 3">
    <name>unnamed4</name>
</geneLocation>
<gene>
    <name evidence="2" type="ORF">FPZ52_18170</name>
</gene>
<reference evidence="2 3" key="1">
    <citation type="submission" date="2019-07" db="EMBL/GenBank/DDBJ databases">
        <title>Litoreibacter alkalisoli sp. nov., isolated from saline-alkaline soil.</title>
        <authorList>
            <person name="Wang S."/>
            <person name="Xu L."/>
            <person name="Xing Y.-T."/>
            <person name="Sun J.-Q."/>
        </authorList>
    </citation>
    <scope>NUCLEOTIDE SEQUENCE [LARGE SCALE GENOMIC DNA]</scope>
    <source>
        <strain evidence="2 3">LN3S51</strain>
        <plasmid evidence="2 3">unnamed4</plasmid>
    </source>
</reference>
<dbReference type="Gene3D" id="3.40.140.10">
    <property type="entry name" value="Cytidine Deaminase, domain 2"/>
    <property type="match status" value="1"/>
</dbReference>
<protein>
    <submittedName>
        <fullName evidence="2">Nucleoside deaminase</fullName>
    </submittedName>
</protein>
<evidence type="ECO:0000313" key="2">
    <source>
        <dbReference type="EMBL" id="QDY71729.1"/>
    </source>
</evidence>
<keyword evidence="2" id="KW-0614">Plasmid</keyword>
<name>A0A5B8IBS5_9RHOB</name>
<accession>A0A5B8IBS5</accession>
<keyword evidence="3" id="KW-1185">Reference proteome</keyword>
<dbReference type="InterPro" id="IPR016193">
    <property type="entry name" value="Cytidine_deaminase-like"/>
</dbReference>
<evidence type="ECO:0000259" key="1">
    <source>
        <dbReference type="PROSITE" id="PS51747"/>
    </source>
</evidence>
<organism evidence="2 3">
    <name type="scientific">Qingshengfaniella alkalisoli</name>
    <dbReference type="NCBI Taxonomy" id="2599296"/>
    <lineage>
        <taxon>Bacteria</taxon>
        <taxon>Pseudomonadati</taxon>
        <taxon>Pseudomonadota</taxon>
        <taxon>Alphaproteobacteria</taxon>
        <taxon>Rhodobacterales</taxon>
        <taxon>Paracoccaceae</taxon>
        <taxon>Qingshengfaniella</taxon>
    </lineage>
</organism>
<dbReference type="KEGG" id="lit:FPZ52_18170"/>
<dbReference type="GO" id="GO:0052717">
    <property type="term" value="F:tRNA-specific adenosine-34 deaminase activity"/>
    <property type="evidence" value="ECO:0007669"/>
    <property type="project" value="TreeGrafter"/>
</dbReference>
<sequence>MLPNDLDHLRETIRIANDSRASGNHPFGAILVGPEGKMLISAGNTYSEDRGVGHAETNVAREAAQTYDAEFLEQCTLVTSVEPCCMCAGACYWAGIGTVVFGLTEKRLAELTGDNPENLTLDLSCHIVFEAGQRQVTVRGPYPELEAEIVEAHSDFW</sequence>
<feature type="domain" description="CMP/dCMP-type deaminase" evidence="1">
    <location>
        <begin position="3"/>
        <end position="115"/>
    </location>
</feature>
<dbReference type="PANTHER" id="PTHR11079:SF202">
    <property type="entry name" value="TRNA-SPECIFIC ADENOSINE DEAMINASE"/>
    <property type="match status" value="1"/>
</dbReference>
<proteinExistence type="predicted"/>
<dbReference type="Pfam" id="PF00383">
    <property type="entry name" value="dCMP_cyt_deam_1"/>
    <property type="match status" value="1"/>
</dbReference>